<dbReference type="InterPro" id="IPR000504">
    <property type="entry name" value="RRM_dom"/>
</dbReference>
<feature type="region of interest" description="Disordered" evidence="11">
    <location>
        <begin position="1"/>
        <end position="64"/>
    </location>
</feature>
<dbReference type="GO" id="GO:0006397">
    <property type="term" value="P:mRNA processing"/>
    <property type="evidence" value="ECO:0007669"/>
    <property type="project" value="UniProtKB-KW"/>
</dbReference>
<keyword evidence="12" id="KW-0472">Membrane</keyword>
<keyword evidence="3" id="KW-0507">mRNA processing</keyword>
<comment type="caution">
    <text evidence="14">The sequence shown here is derived from an EMBL/GenBank/DDBJ whole genome shotgun (WGS) entry which is preliminary data.</text>
</comment>
<dbReference type="AlphaFoldDB" id="A0AAD5W584"/>
<evidence type="ECO:0000256" key="8">
    <source>
        <dbReference type="ARBA" id="ARBA00023242"/>
    </source>
</evidence>
<dbReference type="PANTHER" id="PTHR23189">
    <property type="entry name" value="RNA RECOGNITION MOTIF-CONTAINING"/>
    <property type="match status" value="1"/>
</dbReference>
<keyword evidence="7" id="KW-0508">mRNA splicing</keyword>
<proteinExistence type="inferred from homology"/>
<feature type="compositionally biased region" description="Polar residues" evidence="11">
    <location>
        <begin position="480"/>
        <end position="491"/>
    </location>
</feature>
<evidence type="ECO:0000256" key="7">
    <source>
        <dbReference type="ARBA" id="ARBA00023187"/>
    </source>
</evidence>
<dbReference type="FunFam" id="3.30.70.330:FF:000029">
    <property type="entry name" value="U2 small nuclear ribonucleoprotein B"/>
    <property type="match status" value="1"/>
</dbReference>
<keyword evidence="9" id="KW-0687">Ribonucleoprotein</keyword>
<organism evidence="14 15">
    <name type="scientific">Leucocoprinus birnbaumii</name>
    <dbReference type="NCBI Taxonomy" id="56174"/>
    <lineage>
        <taxon>Eukaryota</taxon>
        <taxon>Fungi</taxon>
        <taxon>Dikarya</taxon>
        <taxon>Basidiomycota</taxon>
        <taxon>Agaricomycotina</taxon>
        <taxon>Agaricomycetes</taxon>
        <taxon>Agaricomycetidae</taxon>
        <taxon>Agaricales</taxon>
        <taxon>Agaricineae</taxon>
        <taxon>Agaricaceae</taxon>
        <taxon>Leucocoprinus</taxon>
    </lineage>
</organism>
<evidence type="ECO:0000256" key="3">
    <source>
        <dbReference type="ARBA" id="ARBA00022664"/>
    </source>
</evidence>
<keyword evidence="12" id="KW-1133">Transmembrane helix</keyword>
<feature type="region of interest" description="Disordered" evidence="11">
    <location>
        <begin position="783"/>
        <end position="818"/>
    </location>
</feature>
<feature type="compositionally biased region" description="Low complexity" evidence="11">
    <location>
        <begin position="43"/>
        <end position="57"/>
    </location>
</feature>
<accession>A0AAD5W584</accession>
<feature type="compositionally biased region" description="Polar residues" evidence="11">
    <location>
        <begin position="513"/>
        <end position="538"/>
    </location>
</feature>
<comment type="subcellular location">
    <subcellularLocation>
        <location evidence="1">Nucleus</location>
    </subcellularLocation>
</comment>
<feature type="compositionally biased region" description="Low complexity" evidence="11">
    <location>
        <begin position="446"/>
        <end position="465"/>
    </location>
</feature>
<evidence type="ECO:0000256" key="5">
    <source>
        <dbReference type="ARBA" id="ARBA00022737"/>
    </source>
</evidence>
<reference evidence="14" key="1">
    <citation type="submission" date="2022-07" db="EMBL/GenBank/DDBJ databases">
        <title>Genome Sequence of Leucocoprinus birnbaumii.</title>
        <authorList>
            <person name="Buettner E."/>
        </authorList>
    </citation>
    <scope>NUCLEOTIDE SEQUENCE</scope>
    <source>
        <strain evidence="14">VT141</strain>
    </source>
</reference>
<feature type="compositionally biased region" description="Polar residues" evidence="11">
    <location>
        <begin position="586"/>
        <end position="596"/>
    </location>
</feature>
<feature type="compositionally biased region" description="Polar residues" evidence="11">
    <location>
        <begin position="736"/>
        <end position="757"/>
    </location>
</feature>
<evidence type="ECO:0000259" key="13">
    <source>
        <dbReference type="PROSITE" id="PS50102"/>
    </source>
</evidence>
<evidence type="ECO:0000256" key="1">
    <source>
        <dbReference type="ARBA" id="ARBA00004123"/>
    </source>
</evidence>
<dbReference type="SMART" id="SM00360">
    <property type="entry name" value="RRM"/>
    <property type="match status" value="2"/>
</dbReference>
<keyword evidence="12" id="KW-0812">Transmembrane</keyword>
<feature type="compositionally biased region" description="Low complexity" evidence="11">
    <location>
        <begin position="643"/>
        <end position="668"/>
    </location>
</feature>
<dbReference type="GO" id="GO:0003723">
    <property type="term" value="F:RNA binding"/>
    <property type="evidence" value="ECO:0007669"/>
    <property type="project" value="UniProtKB-UniRule"/>
</dbReference>
<dbReference type="GO" id="GO:0005681">
    <property type="term" value="C:spliceosomal complex"/>
    <property type="evidence" value="ECO:0007669"/>
    <property type="project" value="UniProtKB-KW"/>
</dbReference>
<dbReference type="GO" id="GO:0008380">
    <property type="term" value="P:RNA splicing"/>
    <property type="evidence" value="ECO:0007669"/>
    <property type="project" value="UniProtKB-KW"/>
</dbReference>
<feature type="compositionally biased region" description="Pro residues" evidence="11">
    <location>
        <begin position="702"/>
        <end position="713"/>
    </location>
</feature>
<dbReference type="CDD" id="cd12246">
    <property type="entry name" value="RRM1_U1A_like"/>
    <property type="match status" value="1"/>
</dbReference>
<dbReference type="FunFam" id="3.30.70.330:FF:000039">
    <property type="entry name" value="U1 small nuclear ribonucleoprotein A"/>
    <property type="match status" value="1"/>
</dbReference>
<dbReference type="PROSITE" id="PS50102">
    <property type="entry name" value="RRM"/>
    <property type="match status" value="1"/>
</dbReference>
<dbReference type="CDD" id="cd12247">
    <property type="entry name" value="RRM2_U1A_like"/>
    <property type="match status" value="1"/>
</dbReference>
<sequence length="818" mass="87643">MDVPMTDSTGPQIQQPQPSVPAPGFVSGPPIPGQTPVIPGQEPVLPGQPTTGVPTVPSETPAVEESPCETLYIQNLNEKVKPQVMKATLRGLFKSYGEILDVVAHNNLRMRGQAFVSFTSVDHARKAMKDVQRFPLYSKPMQISFAKTRSDAVVKKLDADAYDEHKKRRDDHKKDTRYTNPIKSKFRLKRLAAEVDGGAALPQAKRPAVQMPDEYLPPNKILFLQNLPESVTKDQLTSLFSQYPNLHEVRMIPTKKDIATSTASASSSLTPSLTTTSSSTVSVVSLPGPTHTPSETPVIAGSLVGVIVLIVCVVTLLLLEKRRRRLRAERILRANQRYPGPGNFSSHQLNKSRSLNGYEERSPPQNQDSVSSSGSSPSQTAQPLNHAPEYPPPPPRPSTHESLPAPESRRHRHRPASDDRSTMNPKDHPPTPSLPPSSIHHHKPGQSSSSSNTRSRTPPLSPSQSHTSTPAPLVPRTHPQYPQTNVPQMSLESPAPHGHADGAVGDVALGNNKMASASPSAIFGQANSSDAAGRTANTPGFVGGGSRAGLPSIVVTRDATGENMPGTQGDRVDRASANGAFGQAKPSPTNGVQSGNGNEGGPSGTPDISGGYNHTQGSKPGGEEEDHSNGRQRRLGTQKSQASASGSEYSYPPSGSGSGSTEGADSGSRTGESDKVGLTPEYAGHGRPRTTSDATSGSSPPTSVPPTPVPSTPTQPQNLSRQTTRQPHEERKTIADINNTQIDTSPLSSTRQGQNRSYFGHIQAPIARSRFGDTSLAVEAVEDAPPAYENVWASTREEERSRVQRRQREHRQEESRTQ</sequence>
<dbReference type="Pfam" id="PF00076">
    <property type="entry name" value="RRM_1"/>
    <property type="match status" value="2"/>
</dbReference>
<evidence type="ECO:0000313" key="14">
    <source>
        <dbReference type="EMBL" id="KAJ3574354.1"/>
    </source>
</evidence>
<evidence type="ECO:0000256" key="2">
    <source>
        <dbReference type="ARBA" id="ARBA00007243"/>
    </source>
</evidence>
<feature type="domain" description="RRM" evidence="13">
    <location>
        <begin position="69"/>
        <end position="148"/>
    </location>
</feature>
<keyword evidence="4" id="KW-0747">Spliceosome</keyword>
<feature type="compositionally biased region" description="Low complexity" evidence="11">
    <location>
        <begin position="369"/>
        <end position="388"/>
    </location>
</feature>
<dbReference type="Proteomes" id="UP001213000">
    <property type="component" value="Unassembled WGS sequence"/>
</dbReference>
<feature type="region of interest" description="Disordered" evidence="11">
    <location>
        <begin position="355"/>
        <end position="761"/>
    </location>
</feature>
<dbReference type="Gene3D" id="3.30.70.330">
    <property type="match status" value="2"/>
</dbReference>
<dbReference type="InterPro" id="IPR012677">
    <property type="entry name" value="Nucleotide-bd_a/b_plait_sf"/>
</dbReference>
<feature type="compositionally biased region" description="Basic and acidic residues" evidence="11">
    <location>
        <begin position="415"/>
        <end position="429"/>
    </location>
</feature>
<feature type="transmembrane region" description="Helical" evidence="12">
    <location>
        <begin position="298"/>
        <end position="319"/>
    </location>
</feature>
<dbReference type="GO" id="GO:0030532">
    <property type="term" value="C:small nuclear ribonucleoprotein complex"/>
    <property type="evidence" value="ECO:0007669"/>
    <property type="project" value="UniProtKB-ARBA"/>
</dbReference>
<feature type="compositionally biased region" description="Polar residues" evidence="11">
    <location>
        <begin position="1"/>
        <end position="17"/>
    </location>
</feature>
<dbReference type="EMBL" id="JANIEX010000071">
    <property type="protein sequence ID" value="KAJ3574354.1"/>
    <property type="molecule type" value="Genomic_DNA"/>
</dbReference>
<evidence type="ECO:0000256" key="4">
    <source>
        <dbReference type="ARBA" id="ARBA00022728"/>
    </source>
</evidence>
<gene>
    <name evidence="14" type="ORF">NP233_g1820</name>
</gene>
<keyword evidence="15" id="KW-1185">Reference proteome</keyword>
<evidence type="ECO:0000256" key="6">
    <source>
        <dbReference type="ARBA" id="ARBA00022884"/>
    </source>
</evidence>
<evidence type="ECO:0000256" key="11">
    <source>
        <dbReference type="SAM" id="MobiDB-lite"/>
    </source>
</evidence>
<protein>
    <recommendedName>
        <fullName evidence="13">RRM domain-containing protein</fullName>
    </recommendedName>
</protein>
<keyword evidence="8" id="KW-0539">Nucleus</keyword>
<evidence type="ECO:0000256" key="12">
    <source>
        <dbReference type="SAM" id="Phobius"/>
    </source>
</evidence>
<keyword evidence="5" id="KW-0677">Repeat</keyword>
<keyword evidence="6 10" id="KW-0694">RNA-binding</keyword>
<dbReference type="SUPFAM" id="SSF54928">
    <property type="entry name" value="RNA-binding domain, RBD"/>
    <property type="match status" value="1"/>
</dbReference>
<comment type="similarity">
    <text evidence="2">Belongs to the RRM U1 A/B'' family.</text>
</comment>
<dbReference type="InterPro" id="IPR035979">
    <property type="entry name" value="RBD_domain_sf"/>
</dbReference>
<evidence type="ECO:0000256" key="10">
    <source>
        <dbReference type="PROSITE-ProRule" id="PRU00176"/>
    </source>
</evidence>
<evidence type="ECO:0000313" key="15">
    <source>
        <dbReference type="Proteomes" id="UP001213000"/>
    </source>
</evidence>
<evidence type="ECO:0000256" key="9">
    <source>
        <dbReference type="ARBA" id="ARBA00023274"/>
    </source>
</evidence>
<name>A0AAD5W584_9AGAR</name>